<dbReference type="PROSITE" id="PS00027">
    <property type="entry name" value="HOMEOBOX_1"/>
    <property type="match status" value="1"/>
</dbReference>
<proteinExistence type="predicted"/>
<keyword evidence="4 6" id="KW-0371">Homeobox</keyword>
<gene>
    <name evidence="10" type="ORF">TASK_LOCUS823</name>
</gene>
<accession>A0A158R6S9</accession>
<dbReference type="OrthoDB" id="6159439at2759"/>
<feature type="domain" description="Homeobox" evidence="9">
    <location>
        <begin position="269"/>
        <end position="329"/>
    </location>
</feature>
<evidence type="ECO:0000313" key="11">
    <source>
        <dbReference type="Proteomes" id="UP000282613"/>
    </source>
</evidence>
<sequence length="339" mass="37893">MDDKLDWDFLSGSEIGLESGSESENELTNVETRYLGPQENGRQNFHPSDADYYYRPYQRSDPQVNSGYSADYASNSRIAGLTSAETSAQPHQPWTASTPSAPLHCPAVVSPFHTCPTPYRQNTGTCRLDDGQSRALPAAFSRMPYQLPQPSPPSNGPPILPHSPWGTVQGTSHTFSGSMLQMHPGHSNAGMQNFKSSLPHPPRLSSSRAAVVAQQQQQQYYYNQLHQAVPFVSVTDKFSQQMQQSPDQSGLEAEAGSSRGVTHGGESVGTPRRQRTVYTPEQLRALEEQFVLNKYPDLSTREQLAARLELSESRIQVWFKNRRAKYRNLQRQIQSEQHT</sequence>
<dbReference type="Gene3D" id="1.10.10.60">
    <property type="entry name" value="Homeodomain-like"/>
    <property type="match status" value="1"/>
</dbReference>
<comment type="subcellular location">
    <subcellularLocation>
        <location evidence="1 6 7">Nucleus</location>
    </subcellularLocation>
</comment>
<dbReference type="InterPro" id="IPR001356">
    <property type="entry name" value="HD"/>
</dbReference>
<dbReference type="GO" id="GO:0005634">
    <property type="term" value="C:nucleus"/>
    <property type="evidence" value="ECO:0007669"/>
    <property type="project" value="UniProtKB-SubCell"/>
</dbReference>
<reference evidence="12" key="1">
    <citation type="submission" date="2016-04" db="UniProtKB">
        <authorList>
            <consortium name="WormBaseParasite"/>
        </authorList>
    </citation>
    <scope>IDENTIFICATION</scope>
</reference>
<keyword evidence="11" id="KW-1185">Reference proteome</keyword>
<dbReference type="InterPro" id="IPR017970">
    <property type="entry name" value="Homeobox_CS"/>
</dbReference>
<dbReference type="PANTHER" id="PTHR45793:SF5">
    <property type="entry name" value="HOMEOTIC PROTEIN OCELLILESS"/>
    <property type="match status" value="1"/>
</dbReference>
<evidence type="ECO:0000256" key="1">
    <source>
        <dbReference type="ARBA" id="ARBA00004123"/>
    </source>
</evidence>
<keyword evidence="3 6" id="KW-0238">DNA-binding</keyword>
<evidence type="ECO:0000256" key="6">
    <source>
        <dbReference type="PROSITE-ProRule" id="PRU00108"/>
    </source>
</evidence>
<dbReference type="InterPro" id="IPR009057">
    <property type="entry name" value="Homeodomain-like_sf"/>
</dbReference>
<dbReference type="GO" id="GO:0000978">
    <property type="term" value="F:RNA polymerase II cis-regulatory region sequence-specific DNA binding"/>
    <property type="evidence" value="ECO:0007669"/>
    <property type="project" value="TreeGrafter"/>
</dbReference>
<protein>
    <submittedName>
        <fullName evidence="12">Homeobox domain-containing protein</fullName>
    </submittedName>
</protein>
<dbReference type="EMBL" id="UYRS01000132">
    <property type="protein sequence ID" value="VDK21928.1"/>
    <property type="molecule type" value="Genomic_DNA"/>
</dbReference>
<reference evidence="10 11" key="2">
    <citation type="submission" date="2018-11" db="EMBL/GenBank/DDBJ databases">
        <authorList>
            <consortium name="Pathogen Informatics"/>
        </authorList>
    </citation>
    <scope>NUCLEOTIDE SEQUENCE [LARGE SCALE GENOMIC DNA]</scope>
</reference>
<dbReference type="PANTHER" id="PTHR45793">
    <property type="entry name" value="HOMEOBOX PROTEIN"/>
    <property type="match status" value="1"/>
</dbReference>
<feature type="region of interest" description="Disordered" evidence="8">
    <location>
        <begin position="168"/>
        <end position="211"/>
    </location>
</feature>
<dbReference type="WBParaSite" id="TASK_0000082201-mRNA-1">
    <property type="protein sequence ID" value="TASK_0000082201-mRNA-1"/>
    <property type="gene ID" value="TASK_0000082201"/>
</dbReference>
<evidence type="ECO:0000256" key="8">
    <source>
        <dbReference type="SAM" id="MobiDB-lite"/>
    </source>
</evidence>
<feature type="DNA-binding region" description="Homeobox" evidence="6">
    <location>
        <begin position="271"/>
        <end position="330"/>
    </location>
</feature>
<evidence type="ECO:0000313" key="10">
    <source>
        <dbReference type="EMBL" id="VDK21928.1"/>
    </source>
</evidence>
<dbReference type="AlphaFoldDB" id="A0A158R6S9"/>
<feature type="compositionally biased region" description="Polar residues" evidence="8">
    <location>
        <begin position="168"/>
        <end position="179"/>
    </location>
</feature>
<dbReference type="Proteomes" id="UP000282613">
    <property type="component" value="Unassembled WGS sequence"/>
</dbReference>
<evidence type="ECO:0000313" key="12">
    <source>
        <dbReference type="WBParaSite" id="TASK_0000082201-mRNA-1"/>
    </source>
</evidence>
<dbReference type="Pfam" id="PF00046">
    <property type="entry name" value="Homeodomain"/>
    <property type="match status" value="1"/>
</dbReference>
<dbReference type="STRING" id="60517.A0A158R6S9"/>
<dbReference type="SUPFAM" id="SSF46689">
    <property type="entry name" value="Homeodomain-like"/>
    <property type="match status" value="1"/>
</dbReference>
<keyword evidence="2" id="KW-0217">Developmental protein</keyword>
<dbReference type="CDD" id="cd00086">
    <property type="entry name" value="homeodomain"/>
    <property type="match status" value="1"/>
</dbReference>
<feature type="region of interest" description="Disordered" evidence="8">
    <location>
        <begin position="239"/>
        <end position="275"/>
    </location>
</feature>
<dbReference type="PROSITE" id="PS50071">
    <property type="entry name" value="HOMEOBOX_2"/>
    <property type="match status" value="1"/>
</dbReference>
<evidence type="ECO:0000256" key="3">
    <source>
        <dbReference type="ARBA" id="ARBA00023125"/>
    </source>
</evidence>
<dbReference type="SMART" id="SM00389">
    <property type="entry name" value="HOX"/>
    <property type="match status" value="1"/>
</dbReference>
<evidence type="ECO:0000256" key="5">
    <source>
        <dbReference type="ARBA" id="ARBA00023242"/>
    </source>
</evidence>
<keyword evidence="5 6" id="KW-0539">Nucleus</keyword>
<feature type="compositionally biased region" description="Polar residues" evidence="8">
    <location>
        <begin position="239"/>
        <end position="248"/>
    </location>
</feature>
<organism evidence="12">
    <name type="scientific">Taenia asiatica</name>
    <name type="common">Asian tapeworm</name>
    <dbReference type="NCBI Taxonomy" id="60517"/>
    <lineage>
        <taxon>Eukaryota</taxon>
        <taxon>Metazoa</taxon>
        <taxon>Spiralia</taxon>
        <taxon>Lophotrochozoa</taxon>
        <taxon>Platyhelminthes</taxon>
        <taxon>Cestoda</taxon>
        <taxon>Eucestoda</taxon>
        <taxon>Cyclophyllidea</taxon>
        <taxon>Taeniidae</taxon>
        <taxon>Taenia</taxon>
    </lineage>
</organism>
<dbReference type="GO" id="GO:0000981">
    <property type="term" value="F:DNA-binding transcription factor activity, RNA polymerase II-specific"/>
    <property type="evidence" value="ECO:0007669"/>
    <property type="project" value="InterPro"/>
</dbReference>
<name>A0A158R6S9_TAEAS</name>
<evidence type="ECO:0000256" key="2">
    <source>
        <dbReference type="ARBA" id="ARBA00022473"/>
    </source>
</evidence>
<evidence type="ECO:0000256" key="7">
    <source>
        <dbReference type="RuleBase" id="RU000682"/>
    </source>
</evidence>
<evidence type="ECO:0000259" key="9">
    <source>
        <dbReference type="PROSITE" id="PS50071"/>
    </source>
</evidence>
<evidence type="ECO:0000256" key="4">
    <source>
        <dbReference type="ARBA" id="ARBA00023155"/>
    </source>
</evidence>